<keyword evidence="4" id="KW-1185">Reference proteome</keyword>
<protein>
    <submittedName>
        <fullName evidence="3">Uncharacterized protein</fullName>
    </submittedName>
</protein>
<feature type="transmembrane region" description="Helical" evidence="2">
    <location>
        <begin position="261"/>
        <end position="285"/>
    </location>
</feature>
<dbReference type="PANTHER" id="PTHR12242">
    <property type="entry name" value="OS02G0130600 PROTEIN-RELATED"/>
    <property type="match status" value="1"/>
</dbReference>
<evidence type="ECO:0000313" key="3">
    <source>
        <dbReference type="EMBL" id="PBK95811.1"/>
    </source>
</evidence>
<dbReference type="OMA" id="SESTEWQ"/>
<dbReference type="AlphaFoldDB" id="A0A2H3DKQ9"/>
<feature type="transmembrane region" description="Helical" evidence="2">
    <location>
        <begin position="68"/>
        <end position="94"/>
    </location>
</feature>
<feature type="transmembrane region" description="Helical" evidence="2">
    <location>
        <begin position="148"/>
        <end position="168"/>
    </location>
</feature>
<organism evidence="3 4">
    <name type="scientific">Armillaria gallica</name>
    <name type="common">Bulbous honey fungus</name>
    <name type="synonym">Armillaria bulbosa</name>
    <dbReference type="NCBI Taxonomy" id="47427"/>
    <lineage>
        <taxon>Eukaryota</taxon>
        <taxon>Fungi</taxon>
        <taxon>Dikarya</taxon>
        <taxon>Basidiomycota</taxon>
        <taxon>Agaricomycotina</taxon>
        <taxon>Agaricomycetes</taxon>
        <taxon>Agaricomycetidae</taxon>
        <taxon>Agaricales</taxon>
        <taxon>Marasmiineae</taxon>
        <taxon>Physalacriaceae</taxon>
        <taxon>Armillaria</taxon>
    </lineage>
</organism>
<feature type="transmembrane region" description="Helical" evidence="2">
    <location>
        <begin position="33"/>
        <end position="56"/>
    </location>
</feature>
<accession>A0A2H3DKQ9</accession>
<proteinExistence type="predicted"/>
<keyword evidence="2" id="KW-1133">Transmembrane helix</keyword>
<dbReference type="EMBL" id="KZ293651">
    <property type="protein sequence ID" value="PBK95811.1"/>
    <property type="molecule type" value="Genomic_DNA"/>
</dbReference>
<gene>
    <name evidence="3" type="ORF">ARMGADRAFT_749558</name>
</gene>
<sequence>MRTRWHPLESFSSPFDPSLAYVSSSVPILRRPIVLASVRLLLAVYALVTLVVSVIWADIVSHDIAGFFSYFTHLAYIGLCSYYFASGVQTLVYARNNTYLLRTWPFAKTLQFLHVWLHSTVVTFPFVVTITFWVLLSSSSTFSSVFNTWNNISVHALNSVYALFEILLTNTPPPPLIFMLANLVLLGGYLGVAYITNATQGFYSTCLVIYLTEARHRVRAKQYPYKIGSTCSVSGKISTRHANPFATAYDFLDPQQQGSFLAAYIAGIAVGYVIIFGIVSGMMVIRRRVANKDKYNKVEGEKEMSVRPSTSESTEWQKHDVERPKDGDRW</sequence>
<evidence type="ECO:0000256" key="1">
    <source>
        <dbReference type="SAM" id="MobiDB-lite"/>
    </source>
</evidence>
<feature type="region of interest" description="Disordered" evidence="1">
    <location>
        <begin position="297"/>
        <end position="330"/>
    </location>
</feature>
<keyword evidence="2" id="KW-0472">Membrane</keyword>
<dbReference type="Proteomes" id="UP000217790">
    <property type="component" value="Unassembled WGS sequence"/>
</dbReference>
<reference evidence="4" key="1">
    <citation type="journal article" date="2017" name="Nat. Ecol. Evol.">
        <title>Genome expansion and lineage-specific genetic innovations in the forest pathogenic fungi Armillaria.</title>
        <authorList>
            <person name="Sipos G."/>
            <person name="Prasanna A.N."/>
            <person name="Walter M.C."/>
            <person name="O'Connor E."/>
            <person name="Balint B."/>
            <person name="Krizsan K."/>
            <person name="Kiss B."/>
            <person name="Hess J."/>
            <person name="Varga T."/>
            <person name="Slot J."/>
            <person name="Riley R."/>
            <person name="Boka B."/>
            <person name="Rigling D."/>
            <person name="Barry K."/>
            <person name="Lee J."/>
            <person name="Mihaltcheva S."/>
            <person name="LaButti K."/>
            <person name="Lipzen A."/>
            <person name="Waldron R."/>
            <person name="Moloney N.M."/>
            <person name="Sperisen C."/>
            <person name="Kredics L."/>
            <person name="Vagvoelgyi C."/>
            <person name="Patrignani A."/>
            <person name="Fitzpatrick D."/>
            <person name="Nagy I."/>
            <person name="Doyle S."/>
            <person name="Anderson J.B."/>
            <person name="Grigoriev I.V."/>
            <person name="Gueldener U."/>
            <person name="Muensterkoetter M."/>
            <person name="Nagy L.G."/>
        </authorList>
    </citation>
    <scope>NUCLEOTIDE SEQUENCE [LARGE SCALE GENOMIC DNA]</scope>
    <source>
        <strain evidence="4">Ar21-2</strain>
    </source>
</reference>
<dbReference type="OrthoDB" id="419711at2759"/>
<dbReference type="GO" id="GO:0016020">
    <property type="term" value="C:membrane"/>
    <property type="evidence" value="ECO:0007669"/>
    <property type="project" value="TreeGrafter"/>
</dbReference>
<dbReference type="STRING" id="47427.A0A2H3DKQ9"/>
<dbReference type="InParanoid" id="A0A2H3DKQ9"/>
<feature type="transmembrane region" description="Helical" evidence="2">
    <location>
        <begin position="115"/>
        <end position="136"/>
    </location>
</feature>
<keyword evidence="2" id="KW-0812">Transmembrane</keyword>
<evidence type="ECO:0000313" key="4">
    <source>
        <dbReference type="Proteomes" id="UP000217790"/>
    </source>
</evidence>
<feature type="transmembrane region" description="Helical" evidence="2">
    <location>
        <begin position="175"/>
        <end position="195"/>
    </location>
</feature>
<dbReference type="PANTHER" id="PTHR12242:SF1">
    <property type="entry name" value="MYND-TYPE DOMAIN-CONTAINING PROTEIN"/>
    <property type="match status" value="1"/>
</dbReference>
<feature type="compositionally biased region" description="Basic and acidic residues" evidence="1">
    <location>
        <begin position="315"/>
        <end position="330"/>
    </location>
</feature>
<name>A0A2H3DKQ9_ARMGA</name>
<evidence type="ECO:0000256" key="2">
    <source>
        <dbReference type="SAM" id="Phobius"/>
    </source>
</evidence>